<dbReference type="PANTHER" id="PTHR42085">
    <property type="entry name" value="F-BOX DOMAIN-CONTAINING PROTEIN"/>
    <property type="match status" value="1"/>
</dbReference>
<name>A0AAV9VKT1_9PEZI</name>
<dbReference type="InterPro" id="IPR038883">
    <property type="entry name" value="AN11006-like"/>
</dbReference>
<comment type="caution">
    <text evidence="1">The sequence shown here is derived from an EMBL/GenBank/DDBJ whole genome shotgun (WGS) entry which is preliminary data.</text>
</comment>
<organism evidence="1 2">
    <name type="scientific">Orbilia blumenaviensis</name>
    <dbReference type="NCBI Taxonomy" id="1796055"/>
    <lineage>
        <taxon>Eukaryota</taxon>
        <taxon>Fungi</taxon>
        <taxon>Dikarya</taxon>
        <taxon>Ascomycota</taxon>
        <taxon>Pezizomycotina</taxon>
        <taxon>Orbiliomycetes</taxon>
        <taxon>Orbiliales</taxon>
        <taxon>Orbiliaceae</taxon>
        <taxon>Orbilia</taxon>
    </lineage>
</organism>
<dbReference type="Proteomes" id="UP001373714">
    <property type="component" value="Unassembled WGS sequence"/>
</dbReference>
<protein>
    <submittedName>
        <fullName evidence="1">Uncharacterized protein</fullName>
    </submittedName>
</protein>
<dbReference type="PANTHER" id="PTHR42085:SF2">
    <property type="entry name" value="F-BOX DOMAIN-CONTAINING PROTEIN"/>
    <property type="match status" value="1"/>
</dbReference>
<proteinExistence type="predicted"/>
<evidence type="ECO:0000313" key="1">
    <source>
        <dbReference type="EMBL" id="KAK6362622.1"/>
    </source>
</evidence>
<sequence>MEGDPKLLRLSFTNTLPQDRSPLFTLPGEIRNLIWEYTITPGSDPTRPFLADSLYRRPDYWGEQKSHVALLCTCKAIYAEAWQFPWTTSELLYYLSNNETRPLSHQYSRWRQKTVLKALDGNQYGIRIKHMRIFAGWQTLEFPSELQGVLYTLYSAPRTITVTIRRADYGNWRANRKLEVPENWVNQCRFRDSVETIRVEFECLEDKIAEVDEITQQALKWQFRRQDGELLSATTRDAQGEMEARWWVNKGASEDLRWSRDIGDKEDGRIWHFVRTVVWRVK</sequence>
<accession>A0AAV9VKT1</accession>
<dbReference type="EMBL" id="JAVHNS010000001">
    <property type="protein sequence ID" value="KAK6362622.1"/>
    <property type="molecule type" value="Genomic_DNA"/>
</dbReference>
<dbReference type="AlphaFoldDB" id="A0AAV9VKT1"/>
<evidence type="ECO:0000313" key="2">
    <source>
        <dbReference type="Proteomes" id="UP001373714"/>
    </source>
</evidence>
<gene>
    <name evidence="1" type="ORF">TWF730_000078</name>
</gene>
<keyword evidence="2" id="KW-1185">Reference proteome</keyword>
<reference evidence="1 2" key="1">
    <citation type="submission" date="2019-10" db="EMBL/GenBank/DDBJ databases">
        <authorList>
            <person name="Palmer J.M."/>
        </authorList>
    </citation>
    <scope>NUCLEOTIDE SEQUENCE [LARGE SCALE GENOMIC DNA]</scope>
    <source>
        <strain evidence="1 2">TWF730</strain>
    </source>
</reference>